<name>A0A5D3DQE1_CUCMM</name>
<gene>
    <name evidence="2" type="ORF">E5676_scaffold436G001080</name>
</gene>
<dbReference type="Proteomes" id="UP000321947">
    <property type="component" value="Unassembled WGS sequence"/>
</dbReference>
<protein>
    <submittedName>
        <fullName evidence="2">E3 ubiquitin-protein ligase PRT1 isoform X2</fullName>
    </submittedName>
</protein>
<proteinExistence type="predicted"/>
<comment type="caution">
    <text evidence="2">The sequence shown here is derived from an EMBL/GenBank/DDBJ whole genome shotgun (WGS) entry which is preliminary data.</text>
</comment>
<evidence type="ECO:0000313" key="2">
    <source>
        <dbReference type="EMBL" id="TYK25883.1"/>
    </source>
</evidence>
<dbReference type="EMBL" id="SSTD01003661">
    <property type="protein sequence ID" value="TYK25883.1"/>
    <property type="molecule type" value="Genomic_DNA"/>
</dbReference>
<feature type="region of interest" description="Disordered" evidence="1">
    <location>
        <begin position="19"/>
        <end position="72"/>
    </location>
</feature>
<organism evidence="2 3">
    <name type="scientific">Cucumis melo var. makuwa</name>
    <name type="common">Oriental melon</name>
    <dbReference type="NCBI Taxonomy" id="1194695"/>
    <lineage>
        <taxon>Eukaryota</taxon>
        <taxon>Viridiplantae</taxon>
        <taxon>Streptophyta</taxon>
        <taxon>Embryophyta</taxon>
        <taxon>Tracheophyta</taxon>
        <taxon>Spermatophyta</taxon>
        <taxon>Magnoliopsida</taxon>
        <taxon>eudicotyledons</taxon>
        <taxon>Gunneridae</taxon>
        <taxon>Pentapetalae</taxon>
        <taxon>rosids</taxon>
        <taxon>fabids</taxon>
        <taxon>Cucurbitales</taxon>
        <taxon>Cucurbitaceae</taxon>
        <taxon>Benincaseae</taxon>
        <taxon>Cucumis</taxon>
    </lineage>
</organism>
<evidence type="ECO:0000256" key="1">
    <source>
        <dbReference type="SAM" id="MobiDB-lite"/>
    </source>
</evidence>
<evidence type="ECO:0000313" key="3">
    <source>
        <dbReference type="Proteomes" id="UP000321947"/>
    </source>
</evidence>
<dbReference type="AlphaFoldDB" id="A0A5D3DQE1"/>
<sequence>MILPMNYVPWKTYYRRNLRKDVGSSPTQPALVQDSEPLSEKTILENIGEQNNVDTEVVSDREDSDGGNSYGE</sequence>
<accession>A0A5D3DQE1</accession>
<reference evidence="2 3" key="1">
    <citation type="submission" date="2019-08" db="EMBL/GenBank/DDBJ databases">
        <title>Draft genome sequences of two oriental melons (Cucumis melo L. var makuwa).</title>
        <authorList>
            <person name="Kwon S.-Y."/>
        </authorList>
    </citation>
    <scope>NUCLEOTIDE SEQUENCE [LARGE SCALE GENOMIC DNA]</scope>
    <source>
        <strain evidence="3">cv. Chang Bougi</strain>
        <tissue evidence="2">Leaf</tissue>
    </source>
</reference>